<gene>
    <name evidence="2" type="ORF">H7F21_11895</name>
</gene>
<evidence type="ECO:0000313" key="3">
    <source>
        <dbReference type="Proteomes" id="UP000533900"/>
    </source>
</evidence>
<comment type="caution">
    <text evidence="2">The sequence shown here is derived from an EMBL/GenBank/DDBJ whole genome shotgun (WGS) entry which is preliminary data.</text>
</comment>
<accession>A0A842IYF3</accession>
<keyword evidence="3" id="KW-1185">Reference proteome</keyword>
<feature type="transmembrane region" description="Helical" evidence="1">
    <location>
        <begin position="37"/>
        <end position="58"/>
    </location>
</feature>
<name>A0A842IYF3_9FLAO</name>
<keyword evidence="1" id="KW-0472">Membrane</keyword>
<feature type="transmembrane region" description="Helical" evidence="1">
    <location>
        <begin position="70"/>
        <end position="91"/>
    </location>
</feature>
<reference evidence="2" key="1">
    <citation type="submission" date="2020-08" db="EMBL/GenBank/DDBJ databases">
        <title>Winogradskyella ouciana sp. nov., isolated from the hadal seawater of the Mariana Trench.</title>
        <authorList>
            <person name="He X."/>
        </authorList>
    </citation>
    <scope>NUCLEOTIDE SEQUENCE [LARGE SCALE GENOMIC DNA]</scope>
    <source>
        <strain evidence="2">KCTC 52348</strain>
    </source>
</reference>
<dbReference type="Proteomes" id="UP000533900">
    <property type="component" value="Unassembled WGS sequence"/>
</dbReference>
<evidence type="ECO:0000313" key="2">
    <source>
        <dbReference type="EMBL" id="MBC2845798.1"/>
    </source>
</evidence>
<protein>
    <submittedName>
        <fullName evidence="2">Uncharacterized protein</fullName>
    </submittedName>
</protein>
<evidence type="ECO:0000256" key="1">
    <source>
        <dbReference type="SAM" id="Phobius"/>
    </source>
</evidence>
<keyword evidence="1" id="KW-1133">Transmembrane helix</keyword>
<dbReference type="EMBL" id="JACLCP010000003">
    <property type="protein sequence ID" value="MBC2845798.1"/>
    <property type="molecule type" value="Genomic_DNA"/>
</dbReference>
<proteinExistence type="predicted"/>
<organism evidence="2 3">
    <name type="scientific">Winogradskyella flava</name>
    <dbReference type="NCBI Taxonomy" id="1884876"/>
    <lineage>
        <taxon>Bacteria</taxon>
        <taxon>Pseudomonadati</taxon>
        <taxon>Bacteroidota</taxon>
        <taxon>Flavobacteriia</taxon>
        <taxon>Flavobacteriales</taxon>
        <taxon>Flavobacteriaceae</taxon>
        <taxon>Winogradskyella</taxon>
    </lineage>
</organism>
<sequence>MDELELLKKDWKNAEKHYPSLSHDEIYKMTHSKSSSIVKWIFYISLIELGLGLILALVNPRIDNEIIYPTWLEAIGYFTIPVLIYFIVMFYKNYKSISATDNVRKLIKNILKTRKTVKYYVLFNLIFTGIFSAIAVFIAYIQASGGYEKFNETAHFKEYAILVLVIVLFSALFIAIAYGLYYLLYGILLKRLNRNYDELKKLEV</sequence>
<feature type="transmembrane region" description="Helical" evidence="1">
    <location>
        <begin position="161"/>
        <end position="184"/>
    </location>
</feature>
<feature type="transmembrane region" description="Helical" evidence="1">
    <location>
        <begin position="119"/>
        <end position="141"/>
    </location>
</feature>
<keyword evidence="1" id="KW-0812">Transmembrane</keyword>
<dbReference type="RefSeq" id="WP_185789511.1">
    <property type="nucleotide sequence ID" value="NZ_JACLCP010000003.1"/>
</dbReference>
<dbReference type="AlphaFoldDB" id="A0A842IYF3"/>